<dbReference type="Proteomes" id="UP000324800">
    <property type="component" value="Unassembled WGS sequence"/>
</dbReference>
<feature type="non-terminal residue" evidence="1">
    <location>
        <position position="107"/>
    </location>
</feature>
<gene>
    <name evidence="1" type="ORF">EZS28_036137</name>
</gene>
<organism evidence="1 2">
    <name type="scientific">Streblomastix strix</name>
    <dbReference type="NCBI Taxonomy" id="222440"/>
    <lineage>
        <taxon>Eukaryota</taxon>
        <taxon>Metamonada</taxon>
        <taxon>Preaxostyla</taxon>
        <taxon>Oxymonadida</taxon>
        <taxon>Streblomastigidae</taxon>
        <taxon>Streblomastix</taxon>
    </lineage>
</organism>
<evidence type="ECO:0000313" key="1">
    <source>
        <dbReference type="EMBL" id="KAA6368335.1"/>
    </source>
</evidence>
<dbReference type="EMBL" id="SNRW01017452">
    <property type="protein sequence ID" value="KAA6368335.1"/>
    <property type="molecule type" value="Genomic_DNA"/>
</dbReference>
<evidence type="ECO:0000313" key="2">
    <source>
        <dbReference type="Proteomes" id="UP000324800"/>
    </source>
</evidence>
<protein>
    <submittedName>
        <fullName evidence="1">Uncharacterized protein</fullName>
    </submittedName>
</protein>
<sequence>MNSKEKYEVQYGEQGGKCCKKWKQEGEQKVEDKSGEVKGIEGKQEFVRPIGANHGFCGGFGGHRGLGFGGPFGGPFGGHHGKHHMKKMLFLQQLALNTPPAALNEES</sequence>
<dbReference type="AlphaFoldDB" id="A0A5J4UFJ8"/>
<reference evidence="1 2" key="1">
    <citation type="submission" date="2019-03" db="EMBL/GenBank/DDBJ databases">
        <title>Single cell metagenomics reveals metabolic interactions within the superorganism composed of flagellate Streblomastix strix and complex community of Bacteroidetes bacteria on its surface.</title>
        <authorList>
            <person name="Treitli S.C."/>
            <person name="Kolisko M."/>
            <person name="Husnik F."/>
            <person name="Keeling P."/>
            <person name="Hampl V."/>
        </authorList>
    </citation>
    <scope>NUCLEOTIDE SEQUENCE [LARGE SCALE GENOMIC DNA]</scope>
    <source>
        <strain evidence="1">ST1C</strain>
    </source>
</reference>
<comment type="caution">
    <text evidence="1">The sequence shown here is derived from an EMBL/GenBank/DDBJ whole genome shotgun (WGS) entry which is preliminary data.</text>
</comment>
<name>A0A5J4UFJ8_9EUKA</name>
<accession>A0A5J4UFJ8</accession>
<proteinExistence type="predicted"/>